<proteinExistence type="predicted"/>
<dbReference type="OrthoDB" id="5319261at2759"/>
<dbReference type="PANTHER" id="PTHR31111:SF103">
    <property type="entry name" value="F-BOX DOMAIN-CONTAINING PROTEIN"/>
    <property type="match status" value="1"/>
</dbReference>
<feature type="domain" description="F-box associated beta-propeller type 3" evidence="1">
    <location>
        <begin position="140"/>
        <end position="207"/>
    </location>
</feature>
<accession>A0A8X7QLX0</accession>
<dbReference type="PANTHER" id="PTHR31111">
    <property type="entry name" value="BNAA05G37150D PROTEIN-RELATED"/>
    <property type="match status" value="1"/>
</dbReference>
<feature type="domain" description="F-box associated beta-propeller type 3" evidence="1">
    <location>
        <begin position="387"/>
        <end position="511"/>
    </location>
</feature>
<name>A0A8X7QLX0_BRACI</name>
<sequence>MVEESVMCNPSTGQSFTIPRMKTRKRAGIVHILGYDPVEKLHKVLGMISHRYGRTMEHQVLTLGGTERATTWRMTECGVPCKSSLQRQNICVNGVFYYIETVTDGSGDHVIVCFDVGSEKYSFVKPPKRKLYHQLLDCNDVSTSVHGLVCVRISGHRFVNGRRLKVEESVICNPSTGQSFTIPRTKTRKRVGIVRFVVYDPVEKQHKNICISGVFYYIEPATDGSGDHMIFCFHVGSEKYSSVKPPKRKLHHWLLDCNDVVDPEEWFRIIGVTGPNEFVMSSEYSADPFQVYYCNFDKETLECLMYTSFDQLLYLSSSKSTYPEMNRTKTNSNKVIERCVICFRSLLLSSQDSFLGRLRTYILAVSVLPISTTIERRFVNGRRLKVEESVICNPSTGQSFTIPRTKTRKRVGIVRFVVYDPVEKQHKVLGMIWLQGRRTMEHQVLTLGGSEKAPWKMAECGIPCPSPYVVKQNICISGVFYYIEPATDGSGDHMIFCFHVGSEKYSSVKPRNYIIGC</sequence>
<evidence type="ECO:0000259" key="1">
    <source>
        <dbReference type="Pfam" id="PF08268"/>
    </source>
</evidence>
<dbReference type="EMBL" id="JAAMPC010000013">
    <property type="protein sequence ID" value="KAG2272855.1"/>
    <property type="molecule type" value="Genomic_DNA"/>
</dbReference>
<dbReference type="InterPro" id="IPR017451">
    <property type="entry name" value="F-box-assoc_interact_dom"/>
</dbReference>
<feature type="domain" description="F-box associated beta-propeller type 3" evidence="1">
    <location>
        <begin position="4"/>
        <end position="130"/>
    </location>
</feature>
<comment type="caution">
    <text evidence="2">The sequence shown here is derived from an EMBL/GenBank/DDBJ whole genome shotgun (WGS) entry which is preliminary data.</text>
</comment>
<dbReference type="InterPro" id="IPR013187">
    <property type="entry name" value="F-box-assoc_dom_typ3"/>
</dbReference>
<evidence type="ECO:0000313" key="2">
    <source>
        <dbReference type="EMBL" id="KAG2272855.1"/>
    </source>
</evidence>
<evidence type="ECO:0000313" key="3">
    <source>
        <dbReference type="Proteomes" id="UP000886595"/>
    </source>
</evidence>
<keyword evidence="3" id="KW-1185">Reference proteome</keyword>
<gene>
    <name evidence="2" type="ORF">Bca52824_067410</name>
</gene>
<organism evidence="2 3">
    <name type="scientific">Brassica carinata</name>
    <name type="common">Ethiopian mustard</name>
    <name type="synonym">Abyssinian cabbage</name>
    <dbReference type="NCBI Taxonomy" id="52824"/>
    <lineage>
        <taxon>Eukaryota</taxon>
        <taxon>Viridiplantae</taxon>
        <taxon>Streptophyta</taxon>
        <taxon>Embryophyta</taxon>
        <taxon>Tracheophyta</taxon>
        <taxon>Spermatophyta</taxon>
        <taxon>Magnoliopsida</taxon>
        <taxon>eudicotyledons</taxon>
        <taxon>Gunneridae</taxon>
        <taxon>Pentapetalae</taxon>
        <taxon>rosids</taxon>
        <taxon>malvids</taxon>
        <taxon>Brassicales</taxon>
        <taxon>Brassicaceae</taxon>
        <taxon>Brassiceae</taxon>
        <taxon>Brassica</taxon>
    </lineage>
</organism>
<dbReference type="NCBIfam" id="TIGR01640">
    <property type="entry name" value="F_box_assoc_1"/>
    <property type="match status" value="2"/>
</dbReference>
<protein>
    <recommendedName>
        <fullName evidence="1">F-box associated beta-propeller type 3 domain-containing protein</fullName>
    </recommendedName>
</protein>
<dbReference type="AlphaFoldDB" id="A0A8X7QLX0"/>
<dbReference type="Proteomes" id="UP000886595">
    <property type="component" value="Unassembled WGS sequence"/>
</dbReference>
<dbReference type="Pfam" id="PF08268">
    <property type="entry name" value="FBA_3"/>
    <property type="match status" value="3"/>
</dbReference>
<reference evidence="2 3" key="1">
    <citation type="submission" date="2020-02" db="EMBL/GenBank/DDBJ databases">
        <authorList>
            <person name="Ma Q."/>
            <person name="Huang Y."/>
            <person name="Song X."/>
            <person name="Pei D."/>
        </authorList>
    </citation>
    <scope>NUCLEOTIDE SEQUENCE [LARGE SCALE GENOMIC DNA]</scope>
    <source>
        <strain evidence="2">Sxm20200214</strain>
        <tissue evidence="2">Leaf</tissue>
    </source>
</reference>